<evidence type="ECO:0000256" key="1">
    <source>
        <dbReference type="SAM" id="MobiDB-lite"/>
    </source>
</evidence>
<reference evidence="2 3" key="1">
    <citation type="submission" date="2023-07" db="EMBL/GenBank/DDBJ databases">
        <title>Sequencing the genomes of 1000 actinobacteria strains.</title>
        <authorList>
            <person name="Klenk H.-P."/>
        </authorList>
    </citation>
    <scope>NUCLEOTIDE SEQUENCE [LARGE SCALE GENOMIC DNA]</scope>
    <source>
        <strain evidence="2 3">DSM 40229</strain>
    </source>
</reference>
<evidence type="ECO:0000313" key="3">
    <source>
        <dbReference type="Proteomes" id="UP001231675"/>
    </source>
</evidence>
<name>A0ABT9LQH6_STRGD</name>
<keyword evidence="3" id="KW-1185">Reference proteome</keyword>
<dbReference type="RefSeq" id="WP_306888336.1">
    <property type="nucleotide sequence ID" value="NZ_BMSM01000002.1"/>
</dbReference>
<accession>A0ABT9LQH6</accession>
<protein>
    <submittedName>
        <fullName evidence="2">Uncharacterized protein</fullName>
    </submittedName>
</protein>
<dbReference type="GeneID" id="91555265"/>
<comment type="caution">
    <text evidence="2">The sequence shown here is derived from an EMBL/GenBank/DDBJ whole genome shotgun (WGS) entry which is preliminary data.</text>
</comment>
<proteinExistence type="predicted"/>
<dbReference type="EMBL" id="JAURUD010000001">
    <property type="protein sequence ID" value="MDP9685780.1"/>
    <property type="molecule type" value="Genomic_DNA"/>
</dbReference>
<gene>
    <name evidence="2" type="ORF">J2S47_006282</name>
</gene>
<sequence>MAPETTQHAIDRPERYPPGTGENRTALKEGGPGTRRDGPRAWPVEDLPGGRVRVLTQESPYGGPAAGPVGRTPNPMPDGHQARPDGLIRAARGQVAG</sequence>
<dbReference type="Proteomes" id="UP001231675">
    <property type="component" value="Unassembled WGS sequence"/>
</dbReference>
<organism evidence="2 3">
    <name type="scientific">Streptomyces griseoviridis</name>
    <dbReference type="NCBI Taxonomy" id="45398"/>
    <lineage>
        <taxon>Bacteria</taxon>
        <taxon>Bacillati</taxon>
        <taxon>Actinomycetota</taxon>
        <taxon>Actinomycetes</taxon>
        <taxon>Kitasatosporales</taxon>
        <taxon>Streptomycetaceae</taxon>
        <taxon>Streptomyces</taxon>
    </lineage>
</organism>
<dbReference type="InterPro" id="IPR023393">
    <property type="entry name" value="START-like_dom_sf"/>
</dbReference>
<dbReference type="Gene3D" id="3.30.530.20">
    <property type="match status" value="1"/>
</dbReference>
<evidence type="ECO:0000313" key="2">
    <source>
        <dbReference type="EMBL" id="MDP9685780.1"/>
    </source>
</evidence>
<feature type="region of interest" description="Disordered" evidence="1">
    <location>
        <begin position="1"/>
        <end position="85"/>
    </location>
</feature>